<gene>
    <name evidence="2" type="ORF">NEOLEDRAFT_337248</name>
</gene>
<evidence type="ECO:0000313" key="3">
    <source>
        <dbReference type="Proteomes" id="UP000076761"/>
    </source>
</evidence>
<feature type="compositionally biased region" description="Pro residues" evidence="1">
    <location>
        <begin position="618"/>
        <end position="627"/>
    </location>
</feature>
<dbReference type="InParanoid" id="A0A165SVL5"/>
<reference evidence="2 3" key="1">
    <citation type="journal article" date="2016" name="Mol. Biol. Evol.">
        <title>Comparative Genomics of Early-Diverging Mushroom-Forming Fungi Provides Insights into the Origins of Lignocellulose Decay Capabilities.</title>
        <authorList>
            <person name="Nagy L.G."/>
            <person name="Riley R."/>
            <person name="Tritt A."/>
            <person name="Adam C."/>
            <person name="Daum C."/>
            <person name="Floudas D."/>
            <person name="Sun H."/>
            <person name="Yadav J.S."/>
            <person name="Pangilinan J."/>
            <person name="Larsson K.H."/>
            <person name="Matsuura K."/>
            <person name="Barry K."/>
            <person name="Labutti K."/>
            <person name="Kuo R."/>
            <person name="Ohm R.A."/>
            <person name="Bhattacharya S.S."/>
            <person name="Shirouzu T."/>
            <person name="Yoshinaga Y."/>
            <person name="Martin F.M."/>
            <person name="Grigoriev I.V."/>
            <person name="Hibbett D.S."/>
        </authorList>
    </citation>
    <scope>NUCLEOTIDE SEQUENCE [LARGE SCALE GENOMIC DNA]</scope>
    <source>
        <strain evidence="2 3">HHB14362 ss-1</strain>
    </source>
</reference>
<dbReference type="AlphaFoldDB" id="A0A165SVL5"/>
<accession>A0A165SVL5</accession>
<evidence type="ECO:0000313" key="2">
    <source>
        <dbReference type="EMBL" id="KZT25744.1"/>
    </source>
</evidence>
<dbReference type="SUPFAM" id="SSF81383">
    <property type="entry name" value="F-box domain"/>
    <property type="match status" value="1"/>
</dbReference>
<keyword evidence="3" id="KW-1185">Reference proteome</keyword>
<dbReference type="EMBL" id="KV425570">
    <property type="protein sequence ID" value="KZT25744.1"/>
    <property type="molecule type" value="Genomic_DNA"/>
</dbReference>
<dbReference type="Proteomes" id="UP000076761">
    <property type="component" value="Unassembled WGS sequence"/>
</dbReference>
<dbReference type="OrthoDB" id="3220023at2759"/>
<protein>
    <recommendedName>
        <fullName evidence="4">F-box domain-containing protein</fullName>
    </recommendedName>
</protein>
<feature type="region of interest" description="Disordered" evidence="1">
    <location>
        <begin position="608"/>
        <end position="637"/>
    </location>
</feature>
<organism evidence="2 3">
    <name type="scientific">Neolentinus lepideus HHB14362 ss-1</name>
    <dbReference type="NCBI Taxonomy" id="1314782"/>
    <lineage>
        <taxon>Eukaryota</taxon>
        <taxon>Fungi</taxon>
        <taxon>Dikarya</taxon>
        <taxon>Basidiomycota</taxon>
        <taxon>Agaricomycotina</taxon>
        <taxon>Agaricomycetes</taxon>
        <taxon>Gloeophyllales</taxon>
        <taxon>Gloeophyllaceae</taxon>
        <taxon>Neolentinus</taxon>
    </lineage>
</organism>
<evidence type="ECO:0008006" key="4">
    <source>
        <dbReference type="Google" id="ProtNLM"/>
    </source>
</evidence>
<name>A0A165SVL5_9AGAM</name>
<evidence type="ECO:0000256" key="1">
    <source>
        <dbReference type="SAM" id="MobiDB-lite"/>
    </source>
</evidence>
<proteinExistence type="predicted"/>
<feature type="region of interest" description="Disordered" evidence="1">
    <location>
        <begin position="1"/>
        <end position="32"/>
    </location>
</feature>
<sequence>MISEKHADSQLGPTAPKKARQAGAQLPDSGVDEASRDIRNINNKQNHLARIPLELLAEILSFTPSPRDVLAVARCDKYLHATLVRRSSDFIWRQARRNCRAGAIPDPTPNWTEAAYTAWLFDAGPCEVCRKMTKTVHVSYALRVHLCGNVACHTKFGGSLIPAPTTVAGDAVAGWLLSAESAKFLNAVKPNLQLPTTLEYPTMDRYYRRNDLVKALDDFTKASSGEQTALTQFLVAKESQAKKMPIIMQNAVALQKWRLSYTAKVQEIRIANDITGRSLAVREGWEWADMKATQTFSTFLRAHNNSLQQFIIRDFDFIRDRVDVEIGNLVKRRRRQQEEKSYAQNRAHVALHYQRMLSSGAHQPMPSLTEFHRLSVIKALESSASHASTLDEQLKSTALLKDMLEKDLDKWREKARTRLAAVLGFADWKTVSTRKLHPVDRLTARFVCTLCQKVAKKHQEFGDLDFAGACAHKCPHLDKKQRAKYVWKAEQFAPDEKAIKAIMQLFELSGTVPEDPESDDAVRFIGHRILCLSCDAAIVMDFDRLCMHSKRHEDMQLKLLGSSEVEMTLRFPIEKGLHANVMGPSYQAKRLRALKEYGCRHCIQRREARPEEMEGNDVPPPSDPAPNPESVLKSKPAASAHGTLWDFNGLRSHAKAKHGIQTLGDEDFYRYTSPTTQT</sequence>
<dbReference type="InterPro" id="IPR036047">
    <property type="entry name" value="F-box-like_dom_sf"/>
</dbReference>